<evidence type="ECO:0000313" key="2">
    <source>
        <dbReference type="EMBL" id="KAH1114088.1"/>
    </source>
</evidence>
<feature type="region of interest" description="Disordered" evidence="1">
    <location>
        <begin position="59"/>
        <end position="85"/>
    </location>
</feature>
<proteinExistence type="predicted"/>
<dbReference type="Proteomes" id="UP000828251">
    <property type="component" value="Unassembled WGS sequence"/>
</dbReference>
<name>A0A9D4AFL2_9ROSI</name>
<evidence type="ECO:0000256" key="1">
    <source>
        <dbReference type="SAM" id="MobiDB-lite"/>
    </source>
</evidence>
<dbReference type="AlphaFoldDB" id="A0A9D4AFL2"/>
<comment type="caution">
    <text evidence="2">The sequence shown here is derived from an EMBL/GenBank/DDBJ whole genome shotgun (WGS) entry which is preliminary data.</text>
</comment>
<feature type="compositionally biased region" description="Polar residues" evidence="1">
    <location>
        <begin position="67"/>
        <end position="85"/>
    </location>
</feature>
<protein>
    <submittedName>
        <fullName evidence="2">Uncharacterized protein</fullName>
    </submittedName>
</protein>
<reference evidence="2 3" key="1">
    <citation type="journal article" date="2021" name="Plant Biotechnol. J.">
        <title>Multi-omics assisted identification of the key and species-specific regulatory components of drought-tolerant mechanisms in Gossypium stocksii.</title>
        <authorList>
            <person name="Yu D."/>
            <person name="Ke L."/>
            <person name="Zhang D."/>
            <person name="Wu Y."/>
            <person name="Sun Y."/>
            <person name="Mei J."/>
            <person name="Sun J."/>
            <person name="Sun Y."/>
        </authorList>
    </citation>
    <scope>NUCLEOTIDE SEQUENCE [LARGE SCALE GENOMIC DNA]</scope>
    <source>
        <strain evidence="3">cv. E1</strain>
        <tissue evidence="2">Leaf</tissue>
    </source>
</reference>
<feature type="non-terminal residue" evidence="2">
    <location>
        <position position="1"/>
    </location>
</feature>
<organism evidence="2 3">
    <name type="scientific">Gossypium stocksii</name>
    <dbReference type="NCBI Taxonomy" id="47602"/>
    <lineage>
        <taxon>Eukaryota</taxon>
        <taxon>Viridiplantae</taxon>
        <taxon>Streptophyta</taxon>
        <taxon>Embryophyta</taxon>
        <taxon>Tracheophyta</taxon>
        <taxon>Spermatophyta</taxon>
        <taxon>Magnoliopsida</taxon>
        <taxon>eudicotyledons</taxon>
        <taxon>Gunneridae</taxon>
        <taxon>Pentapetalae</taxon>
        <taxon>rosids</taxon>
        <taxon>malvids</taxon>
        <taxon>Malvales</taxon>
        <taxon>Malvaceae</taxon>
        <taxon>Malvoideae</taxon>
        <taxon>Gossypium</taxon>
    </lineage>
</organism>
<accession>A0A9D4AFL2</accession>
<dbReference type="EMBL" id="JAIQCV010000003">
    <property type="protein sequence ID" value="KAH1114088.1"/>
    <property type="molecule type" value="Genomic_DNA"/>
</dbReference>
<evidence type="ECO:0000313" key="3">
    <source>
        <dbReference type="Proteomes" id="UP000828251"/>
    </source>
</evidence>
<keyword evidence="3" id="KW-1185">Reference proteome</keyword>
<gene>
    <name evidence="2" type="ORF">J1N35_007466</name>
</gene>
<sequence>TLTLSHDRVMCTTTRPATRLGICLCGIDSAPFLTFTEPRFFVFREHTWYDFDVEPLPGPPAPKNRIPTINSKYRNTNYQNPNRHT</sequence>